<evidence type="ECO:0000313" key="2">
    <source>
        <dbReference type="EMBL" id="GGW22498.1"/>
    </source>
</evidence>
<comment type="caution">
    <text evidence="2">The sequence shown here is derived from an EMBL/GenBank/DDBJ whole genome shotgun (WGS) entry which is preliminary data.</text>
</comment>
<gene>
    <name evidence="2" type="ORF">GCM10007157_11490</name>
</gene>
<sequence length="79" mass="8608">MLAITAIFMAMLPLIFLTMLTPALAHLLLLVAAGTMGGGMRRLSTRQAVPAQRAKEHGKRKWFHDGLPEVLLPEEATSV</sequence>
<proteinExistence type="predicted"/>
<protein>
    <submittedName>
        <fullName evidence="2">Uncharacterized protein</fullName>
    </submittedName>
</protein>
<dbReference type="Proteomes" id="UP000623776">
    <property type="component" value="Unassembled WGS sequence"/>
</dbReference>
<accession>A0A8H9I5W2</accession>
<evidence type="ECO:0000313" key="3">
    <source>
        <dbReference type="Proteomes" id="UP000623776"/>
    </source>
</evidence>
<keyword evidence="3" id="KW-1185">Reference proteome</keyword>
<dbReference type="AlphaFoldDB" id="A0A8H9I5W2"/>
<reference evidence="3" key="1">
    <citation type="journal article" date="2019" name="Int. J. Syst. Evol. Microbiol.">
        <title>The Global Catalogue of Microorganisms (GCM) 10K type strain sequencing project: providing services to taxonomists for standard genome sequencing and annotation.</title>
        <authorList>
            <consortium name="The Broad Institute Genomics Platform"/>
            <consortium name="The Broad Institute Genome Sequencing Center for Infectious Disease"/>
            <person name="Wu L."/>
            <person name="Ma J."/>
        </authorList>
    </citation>
    <scope>NUCLEOTIDE SEQUENCE [LARGE SCALE GENOMIC DNA]</scope>
    <source>
        <strain evidence="3">KCTC 22154</strain>
    </source>
</reference>
<name>A0A8H9I5W2_9GAMM</name>
<keyword evidence="1" id="KW-1133">Transmembrane helix</keyword>
<keyword evidence="1" id="KW-0472">Membrane</keyword>
<organism evidence="2 3">
    <name type="scientific">Vreelandella hamiltonii</name>
    <dbReference type="NCBI Taxonomy" id="502829"/>
    <lineage>
        <taxon>Bacteria</taxon>
        <taxon>Pseudomonadati</taxon>
        <taxon>Pseudomonadota</taxon>
        <taxon>Gammaproteobacteria</taxon>
        <taxon>Oceanospirillales</taxon>
        <taxon>Halomonadaceae</taxon>
        <taxon>Vreelandella</taxon>
    </lineage>
</organism>
<keyword evidence="1" id="KW-0812">Transmembrane</keyword>
<feature type="transmembrane region" description="Helical" evidence="1">
    <location>
        <begin position="6"/>
        <end position="33"/>
    </location>
</feature>
<evidence type="ECO:0000256" key="1">
    <source>
        <dbReference type="SAM" id="Phobius"/>
    </source>
</evidence>
<dbReference type="EMBL" id="BMXN01000005">
    <property type="protein sequence ID" value="GGW22498.1"/>
    <property type="molecule type" value="Genomic_DNA"/>
</dbReference>